<dbReference type="GO" id="GO:0019284">
    <property type="term" value="P:L-methionine salvage from S-adenosylmethionine"/>
    <property type="evidence" value="ECO:0007669"/>
    <property type="project" value="TreeGrafter"/>
</dbReference>
<dbReference type="GO" id="GO:0009116">
    <property type="term" value="P:nucleoside metabolic process"/>
    <property type="evidence" value="ECO:0007669"/>
    <property type="project" value="InterPro"/>
</dbReference>
<evidence type="ECO:0000313" key="2">
    <source>
        <dbReference type="EMBL" id="XCC56882.1"/>
    </source>
</evidence>
<dbReference type="EMBL" id="CP099959">
    <property type="protein sequence ID" value="XCC56882.1"/>
    <property type="molecule type" value="Genomic_DNA"/>
</dbReference>
<dbReference type="Pfam" id="PF01048">
    <property type="entry name" value="PNP_UDP_1"/>
    <property type="match status" value="1"/>
</dbReference>
<reference evidence="2" key="1">
    <citation type="submission" date="2022-06" db="EMBL/GenBank/DDBJ databases">
        <title>New Polynucleobacter species.</title>
        <authorList>
            <person name="Hahn M.W."/>
        </authorList>
    </citation>
    <scope>NUCLEOTIDE SEQUENCE</scope>
    <source>
        <strain evidence="2">UK-FUSCHL-C3</strain>
    </source>
</reference>
<protein>
    <submittedName>
        <fullName evidence="2">5'-methylthioadenosine/S-adenosylhomocysteine nucleosidase</fullName>
    </submittedName>
</protein>
<name>A0AAU7ZZR2_9BURK</name>
<gene>
    <name evidence="2" type="ORF">NKE59_05095</name>
</gene>
<sequence>MTANQIPILLLVALKNELEAISIPKSIPIAYTGVGKINAATVTQTAIAHHQPQLIINFGTVGKINPDLSDLITIKRVVQRDMNAEPLAPRGVTPFCSKPAEYQAQSGLYTCGTGDSFVTSTDPWLVEQKIDVVDMELFAIAAIAHQHHIPWLSFKFISDSADSKAGEQWHEKINHGEELFMEQLKQLIS</sequence>
<dbReference type="AlphaFoldDB" id="A0AAU7ZZR2"/>
<dbReference type="GO" id="GO:0005829">
    <property type="term" value="C:cytosol"/>
    <property type="evidence" value="ECO:0007669"/>
    <property type="project" value="TreeGrafter"/>
</dbReference>
<dbReference type="RefSeq" id="WP_353437883.1">
    <property type="nucleotide sequence ID" value="NZ_CP099959.1"/>
</dbReference>
<accession>A0AAU7ZZR2</accession>
<dbReference type="GO" id="GO:0008782">
    <property type="term" value="F:adenosylhomocysteine nucleosidase activity"/>
    <property type="evidence" value="ECO:0007669"/>
    <property type="project" value="TreeGrafter"/>
</dbReference>
<dbReference type="InterPro" id="IPR000845">
    <property type="entry name" value="Nucleoside_phosphorylase_d"/>
</dbReference>
<proteinExistence type="predicted"/>
<dbReference type="InterPro" id="IPR035994">
    <property type="entry name" value="Nucleoside_phosphorylase_sf"/>
</dbReference>
<dbReference type="GO" id="GO:0008930">
    <property type="term" value="F:methylthioadenosine nucleosidase activity"/>
    <property type="evidence" value="ECO:0007669"/>
    <property type="project" value="TreeGrafter"/>
</dbReference>
<evidence type="ECO:0000259" key="1">
    <source>
        <dbReference type="Pfam" id="PF01048"/>
    </source>
</evidence>
<organism evidence="2">
    <name type="scientific">Polynucleobacter sp. UK-FUSCHL-C3</name>
    <dbReference type="NCBI Taxonomy" id="2955208"/>
    <lineage>
        <taxon>Bacteria</taxon>
        <taxon>Pseudomonadati</taxon>
        <taxon>Pseudomonadota</taxon>
        <taxon>Betaproteobacteria</taxon>
        <taxon>Burkholderiales</taxon>
        <taxon>Burkholderiaceae</taxon>
        <taxon>Polynucleobacter</taxon>
    </lineage>
</organism>
<dbReference type="PANTHER" id="PTHR46832:SF1">
    <property type="entry name" value="5'-METHYLTHIOADENOSINE_S-ADENOSYLHOMOCYSTEINE NUCLEOSIDASE"/>
    <property type="match status" value="1"/>
</dbReference>
<feature type="domain" description="Nucleoside phosphorylase" evidence="1">
    <location>
        <begin position="29"/>
        <end position="187"/>
    </location>
</feature>
<dbReference type="PANTHER" id="PTHR46832">
    <property type="entry name" value="5'-METHYLTHIOADENOSINE/S-ADENOSYLHOMOCYSTEINE NUCLEOSIDASE"/>
    <property type="match status" value="1"/>
</dbReference>
<dbReference type="CDD" id="cd09008">
    <property type="entry name" value="MTAN"/>
    <property type="match status" value="1"/>
</dbReference>
<dbReference type="SUPFAM" id="SSF53167">
    <property type="entry name" value="Purine and uridine phosphorylases"/>
    <property type="match status" value="1"/>
</dbReference>
<dbReference type="Gene3D" id="3.40.50.1580">
    <property type="entry name" value="Nucleoside phosphorylase domain"/>
    <property type="match status" value="1"/>
</dbReference>